<dbReference type="PANTHER" id="PTHR11003:SF291">
    <property type="entry name" value="IP11374P"/>
    <property type="match status" value="1"/>
</dbReference>
<dbReference type="GO" id="GO:0005886">
    <property type="term" value="C:plasma membrane"/>
    <property type="evidence" value="ECO:0007669"/>
    <property type="project" value="TreeGrafter"/>
</dbReference>
<evidence type="ECO:0000256" key="3">
    <source>
        <dbReference type="ARBA" id="ARBA00022692"/>
    </source>
</evidence>
<evidence type="ECO:0000256" key="7">
    <source>
        <dbReference type="ARBA" id="ARBA00023303"/>
    </source>
</evidence>
<feature type="transmembrane region" description="Helical" evidence="10">
    <location>
        <begin position="422"/>
        <end position="440"/>
    </location>
</feature>
<dbReference type="InterPro" id="IPR003280">
    <property type="entry name" value="2pore_dom_K_chnl"/>
</dbReference>
<dbReference type="InterPro" id="IPR013099">
    <property type="entry name" value="K_chnl_dom"/>
</dbReference>
<proteinExistence type="inferred from homology"/>
<feature type="transmembrane region" description="Helical" evidence="10">
    <location>
        <begin position="76"/>
        <end position="95"/>
    </location>
</feature>
<comment type="caution">
    <text evidence="12">The sequence shown here is derived from an EMBL/GenBank/DDBJ whole genome shotgun (WGS) entry which is preliminary data.</text>
</comment>
<evidence type="ECO:0000256" key="8">
    <source>
        <dbReference type="RuleBase" id="RU003857"/>
    </source>
</evidence>
<organism evidence="12 13">
    <name type="scientific">Chytriomyces confervae</name>
    <dbReference type="NCBI Taxonomy" id="246404"/>
    <lineage>
        <taxon>Eukaryota</taxon>
        <taxon>Fungi</taxon>
        <taxon>Fungi incertae sedis</taxon>
        <taxon>Chytridiomycota</taxon>
        <taxon>Chytridiomycota incertae sedis</taxon>
        <taxon>Chytridiomycetes</taxon>
        <taxon>Chytridiales</taxon>
        <taxon>Chytriomycetaceae</taxon>
        <taxon>Chytriomyces</taxon>
    </lineage>
</organism>
<dbReference type="PANTHER" id="PTHR11003">
    <property type="entry name" value="POTASSIUM CHANNEL, SUBFAMILY K"/>
    <property type="match status" value="1"/>
</dbReference>
<feature type="region of interest" description="Disordered" evidence="9">
    <location>
        <begin position="604"/>
        <end position="687"/>
    </location>
</feature>
<dbReference type="Pfam" id="PF07885">
    <property type="entry name" value="Ion_trans_2"/>
    <property type="match status" value="2"/>
</dbReference>
<dbReference type="OrthoDB" id="297496at2759"/>
<feature type="transmembrane region" description="Helical" evidence="10">
    <location>
        <begin position="115"/>
        <end position="136"/>
    </location>
</feature>
<comment type="subcellular location">
    <subcellularLocation>
        <location evidence="1">Membrane</location>
        <topology evidence="1">Multi-pass membrane protein</topology>
    </subcellularLocation>
</comment>
<comment type="similarity">
    <text evidence="8">Belongs to the two pore domain potassium channel (TC 1.A.1.8) family.</text>
</comment>
<feature type="transmembrane region" description="Helical" evidence="10">
    <location>
        <begin position="157"/>
        <end position="178"/>
    </location>
</feature>
<keyword evidence="2 8" id="KW-0813">Transport</keyword>
<evidence type="ECO:0000256" key="9">
    <source>
        <dbReference type="SAM" id="MobiDB-lite"/>
    </source>
</evidence>
<dbReference type="PRINTS" id="PR01333">
    <property type="entry name" value="2POREKCHANEL"/>
</dbReference>
<sequence>MVHSNGPLAMATLVPIAALLNVQSLAVTPSAQTLFQQSLSAHSNALSSIALTCGVVATLADLLRMLEKKIKWTTRLIIAGAFFQGVLNIAVLAVYAFCLRMDSSESSLAPFSHPILFTLLSAATSLYASYLGYIQLQRNSTQVYIYTMSISADQRQLTILTILSFIYIVSAGAVYSILEDWDLNDSMYFVVVVLTTIGFGDLSPKTTFGKLAFPLFASIGIGLVGLNIYAVRQVLLEMFTIELANSFSKRFGMSQEHHHSSDEESSLEAGDEELDGSEHPNTGRSTPSSIAVAIPRSRAHSFANDPLPCASSCPTRFNDSLDLISESASQSNVLASLTESSSSDMDPLESFPPPINARRQSHSLYTRSGTPQLRPQPSRTLTLNRQGSHFPRLTLFSGDTRLRRGMVVTATKEIFLNQIGQAVTLVLATMVVFGCAFSYLEGWTYGDGIYFTFVTLTTIGFGDLSPKLPVTRSIFIWFVFAGITAVTYLGSMISERVLNQWTITVGMIQNRMGRYAVKAKLKRQWGNRSGIGSAHRLSGSSSGGIGEFGGIAALAPGIRSSSDESSQSTGRVVRIISPRSDRIGSIPGSGILSVGRRMRGGVGATTEAEHLLSDTDEDSEAEYREDDGIHARRTSSPVEISAERTSPIRPNSVNSMTLGSSSVRIFSARPRSSRGRNSFTVEDPVMG</sequence>
<feature type="compositionally biased region" description="Polar residues" evidence="9">
    <location>
        <begin position="279"/>
        <end position="288"/>
    </location>
</feature>
<evidence type="ECO:0000259" key="11">
    <source>
        <dbReference type="Pfam" id="PF07885"/>
    </source>
</evidence>
<evidence type="ECO:0000313" key="12">
    <source>
        <dbReference type="EMBL" id="TPX68837.1"/>
    </source>
</evidence>
<evidence type="ECO:0000256" key="5">
    <source>
        <dbReference type="ARBA" id="ARBA00023065"/>
    </source>
</evidence>
<evidence type="ECO:0000313" key="13">
    <source>
        <dbReference type="Proteomes" id="UP000320333"/>
    </source>
</evidence>
<gene>
    <name evidence="12" type="ORF">CcCBS67573_g07022</name>
</gene>
<keyword evidence="7 8" id="KW-0407">Ion channel</keyword>
<feature type="region of interest" description="Disordered" evidence="9">
    <location>
        <begin position="338"/>
        <end position="357"/>
    </location>
</feature>
<dbReference type="STRING" id="246404.A0A507EZN5"/>
<feature type="transmembrane region" description="Helical" evidence="10">
    <location>
        <begin position="211"/>
        <end position="231"/>
    </location>
</feature>
<dbReference type="GO" id="GO:0015271">
    <property type="term" value="F:outward rectifier potassium channel activity"/>
    <property type="evidence" value="ECO:0007669"/>
    <property type="project" value="TreeGrafter"/>
</dbReference>
<evidence type="ECO:0000256" key="2">
    <source>
        <dbReference type="ARBA" id="ARBA00022448"/>
    </source>
</evidence>
<evidence type="ECO:0000256" key="4">
    <source>
        <dbReference type="ARBA" id="ARBA00022989"/>
    </source>
</evidence>
<dbReference type="GO" id="GO:0030322">
    <property type="term" value="P:stabilization of membrane potential"/>
    <property type="evidence" value="ECO:0007669"/>
    <property type="project" value="TreeGrafter"/>
</dbReference>
<feature type="transmembrane region" description="Helical" evidence="10">
    <location>
        <begin position="474"/>
        <end position="493"/>
    </location>
</feature>
<feature type="transmembrane region" description="Helical" evidence="10">
    <location>
        <begin position="45"/>
        <end position="64"/>
    </location>
</feature>
<keyword evidence="3 8" id="KW-0812">Transmembrane</keyword>
<keyword evidence="13" id="KW-1185">Reference proteome</keyword>
<feature type="domain" description="Potassium channel" evidence="11">
    <location>
        <begin position="426"/>
        <end position="496"/>
    </location>
</feature>
<feature type="compositionally biased region" description="Acidic residues" evidence="9">
    <location>
        <begin position="263"/>
        <end position="275"/>
    </location>
</feature>
<dbReference type="AlphaFoldDB" id="A0A507EZN5"/>
<evidence type="ECO:0000256" key="10">
    <source>
        <dbReference type="SAM" id="Phobius"/>
    </source>
</evidence>
<evidence type="ECO:0000256" key="6">
    <source>
        <dbReference type="ARBA" id="ARBA00023136"/>
    </source>
</evidence>
<keyword evidence="4 10" id="KW-1133">Transmembrane helix</keyword>
<feature type="region of interest" description="Disordered" evidence="9">
    <location>
        <begin position="254"/>
        <end position="288"/>
    </location>
</feature>
<protein>
    <recommendedName>
        <fullName evidence="11">Potassium channel domain-containing protein</fullName>
    </recommendedName>
</protein>
<keyword evidence="6 10" id="KW-0472">Membrane</keyword>
<dbReference type="EMBL" id="QEAP01000336">
    <property type="protein sequence ID" value="TPX68837.1"/>
    <property type="molecule type" value="Genomic_DNA"/>
</dbReference>
<feature type="compositionally biased region" description="Polar residues" evidence="9">
    <location>
        <begin position="648"/>
        <end position="664"/>
    </location>
</feature>
<dbReference type="Gene3D" id="1.10.287.70">
    <property type="match status" value="2"/>
</dbReference>
<feature type="compositionally biased region" description="Acidic residues" evidence="9">
    <location>
        <begin position="614"/>
        <end position="625"/>
    </location>
</feature>
<dbReference type="Proteomes" id="UP000320333">
    <property type="component" value="Unassembled WGS sequence"/>
</dbReference>
<evidence type="ECO:0000256" key="1">
    <source>
        <dbReference type="ARBA" id="ARBA00004141"/>
    </source>
</evidence>
<dbReference type="GO" id="GO:0022841">
    <property type="term" value="F:potassium ion leak channel activity"/>
    <property type="evidence" value="ECO:0007669"/>
    <property type="project" value="TreeGrafter"/>
</dbReference>
<name>A0A507EZN5_9FUNG</name>
<accession>A0A507EZN5</accession>
<keyword evidence="5 8" id="KW-0406">Ion transport</keyword>
<reference evidence="12 13" key="1">
    <citation type="journal article" date="2019" name="Sci. Rep.">
        <title>Comparative genomics of chytrid fungi reveal insights into the obligate biotrophic and pathogenic lifestyle of Synchytrium endobioticum.</title>
        <authorList>
            <person name="van de Vossenberg B.T.L.H."/>
            <person name="Warris S."/>
            <person name="Nguyen H.D.T."/>
            <person name="van Gent-Pelzer M.P.E."/>
            <person name="Joly D.L."/>
            <person name="van de Geest H.C."/>
            <person name="Bonants P.J.M."/>
            <person name="Smith D.S."/>
            <person name="Levesque C.A."/>
            <person name="van der Lee T.A.J."/>
        </authorList>
    </citation>
    <scope>NUCLEOTIDE SEQUENCE [LARGE SCALE GENOMIC DNA]</scope>
    <source>
        <strain evidence="12 13">CBS 675.73</strain>
    </source>
</reference>
<dbReference type="SUPFAM" id="SSF81324">
    <property type="entry name" value="Voltage-gated potassium channels"/>
    <property type="match status" value="2"/>
</dbReference>
<feature type="domain" description="Potassium channel" evidence="11">
    <location>
        <begin position="164"/>
        <end position="235"/>
    </location>
</feature>